<dbReference type="SUPFAM" id="SSF74653">
    <property type="entry name" value="TolA/TonB C-terminal domain"/>
    <property type="match status" value="1"/>
</dbReference>
<evidence type="ECO:0000256" key="10">
    <source>
        <dbReference type="SAM" id="MobiDB-lite"/>
    </source>
</evidence>
<evidence type="ECO:0000256" key="5">
    <source>
        <dbReference type="ARBA" id="ARBA00022519"/>
    </source>
</evidence>
<dbReference type="Proteomes" id="UP000507962">
    <property type="component" value="Unassembled WGS sequence"/>
</dbReference>
<evidence type="ECO:0000259" key="12">
    <source>
        <dbReference type="PROSITE" id="PS52015"/>
    </source>
</evidence>
<reference evidence="13 14" key="1">
    <citation type="submission" date="2019-03" db="EMBL/GenBank/DDBJ databases">
        <authorList>
            <person name="Nijsse B."/>
        </authorList>
    </citation>
    <scope>NUCLEOTIDE SEQUENCE [LARGE SCALE GENOMIC DNA]</scope>
    <source>
        <strain evidence="13">Desulfoluna butyratoxydans MSL71</strain>
    </source>
</reference>
<dbReference type="GO" id="GO:0055085">
    <property type="term" value="P:transmembrane transport"/>
    <property type="evidence" value="ECO:0007669"/>
    <property type="project" value="InterPro"/>
</dbReference>
<evidence type="ECO:0000256" key="9">
    <source>
        <dbReference type="ARBA" id="ARBA00023136"/>
    </source>
</evidence>
<dbReference type="GO" id="GO:0015031">
    <property type="term" value="P:protein transport"/>
    <property type="evidence" value="ECO:0007669"/>
    <property type="project" value="UniProtKB-KW"/>
</dbReference>
<dbReference type="Gene3D" id="3.30.1150.10">
    <property type="match status" value="1"/>
</dbReference>
<dbReference type="GO" id="GO:0031992">
    <property type="term" value="F:energy transducer activity"/>
    <property type="evidence" value="ECO:0007669"/>
    <property type="project" value="InterPro"/>
</dbReference>
<comment type="subcellular location">
    <subcellularLocation>
        <location evidence="1">Cell inner membrane</location>
        <topology evidence="1">Single-pass membrane protein</topology>
        <orientation evidence="1">Periplasmic side</orientation>
    </subcellularLocation>
</comment>
<feature type="signal peptide" evidence="11">
    <location>
        <begin position="1"/>
        <end position="19"/>
    </location>
</feature>
<keyword evidence="4" id="KW-1003">Cell membrane</keyword>
<comment type="similarity">
    <text evidence="2">Belongs to the TonB family.</text>
</comment>
<sequence length="239" mass="25997">MKKHTQTTCTLALSLLLHAAILCIRGPESLEAEKLHVTGEFELLSLQKETKSGPKVPKPHTVSPPEERPVKRRRMVKASPETPVMRPPEQAPQVAQNTPVPEPPQHTCVAEASPTTPAAEANAESADAPPSSPAVDMSGPSRAELLNLYAAQVRHRIESRKTYPQRARRQSMEGAVRLRFVLSPTGDVQKITIIRGSRFAMLNTAAKKAVLSAAPFPVIPGAMQKEPISLEVTLCFELT</sequence>
<keyword evidence="8" id="KW-1133">Transmembrane helix</keyword>
<dbReference type="EMBL" id="CAADHO010000003">
    <property type="protein sequence ID" value="VFQ44654.1"/>
    <property type="molecule type" value="Genomic_DNA"/>
</dbReference>
<organism evidence="13 14">
    <name type="scientific">Desulfoluna butyratoxydans</name>
    <dbReference type="NCBI Taxonomy" id="231438"/>
    <lineage>
        <taxon>Bacteria</taxon>
        <taxon>Pseudomonadati</taxon>
        <taxon>Thermodesulfobacteriota</taxon>
        <taxon>Desulfobacteria</taxon>
        <taxon>Desulfobacterales</taxon>
        <taxon>Desulfolunaceae</taxon>
        <taxon>Desulfoluna</taxon>
    </lineage>
</organism>
<keyword evidence="6" id="KW-0812">Transmembrane</keyword>
<dbReference type="NCBIfam" id="TIGR01352">
    <property type="entry name" value="tonB_Cterm"/>
    <property type="match status" value="1"/>
</dbReference>
<dbReference type="InterPro" id="IPR037682">
    <property type="entry name" value="TonB_C"/>
</dbReference>
<feature type="domain" description="TonB C-terminal" evidence="12">
    <location>
        <begin position="148"/>
        <end position="239"/>
    </location>
</feature>
<evidence type="ECO:0000256" key="6">
    <source>
        <dbReference type="ARBA" id="ARBA00022692"/>
    </source>
</evidence>
<evidence type="ECO:0000256" key="2">
    <source>
        <dbReference type="ARBA" id="ARBA00006555"/>
    </source>
</evidence>
<dbReference type="GO" id="GO:0030288">
    <property type="term" value="C:outer membrane-bounded periplasmic space"/>
    <property type="evidence" value="ECO:0007669"/>
    <property type="project" value="InterPro"/>
</dbReference>
<keyword evidence="3" id="KW-0813">Transport</keyword>
<proteinExistence type="inferred from homology"/>
<dbReference type="PRINTS" id="PR01374">
    <property type="entry name" value="TONBPROTEIN"/>
</dbReference>
<accession>A0A4U8YMC1</accession>
<evidence type="ECO:0000256" key="1">
    <source>
        <dbReference type="ARBA" id="ARBA00004383"/>
    </source>
</evidence>
<evidence type="ECO:0000313" key="13">
    <source>
        <dbReference type="EMBL" id="VFQ44654.1"/>
    </source>
</evidence>
<evidence type="ECO:0000256" key="11">
    <source>
        <dbReference type="SAM" id="SignalP"/>
    </source>
</evidence>
<evidence type="ECO:0000256" key="4">
    <source>
        <dbReference type="ARBA" id="ARBA00022475"/>
    </source>
</evidence>
<keyword evidence="9" id="KW-0472">Membrane</keyword>
<evidence type="ECO:0000256" key="7">
    <source>
        <dbReference type="ARBA" id="ARBA00022927"/>
    </source>
</evidence>
<evidence type="ECO:0000256" key="8">
    <source>
        <dbReference type="ARBA" id="ARBA00022989"/>
    </source>
</evidence>
<evidence type="ECO:0000256" key="3">
    <source>
        <dbReference type="ARBA" id="ARBA00022448"/>
    </source>
</evidence>
<gene>
    <name evidence="13" type="ORF">MSL71_23030</name>
</gene>
<dbReference type="GO" id="GO:0015891">
    <property type="term" value="P:siderophore transport"/>
    <property type="evidence" value="ECO:0007669"/>
    <property type="project" value="InterPro"/>
</dbReference>
<dbReference type="InterPro" id="IPR003538">
    <property type="entry name" value="TonB"/>
</dbReference>
<dbReference type="Pfam" id="PF03544">
    <property type="entry name" value="TonB_C"/>
    <property type="match status" value="1"/>
</dbReference>
<dbReference type="AlphaFoldDB" id="A0A4U8YMC1"/>
<keyword evidence="11" id="KW-0732">Signal</keyword>
<dbReference type="GO" id="GO:0098797">
    <property type="term" value="C:plasma membrane protein complex"/>
    <property type="evidence" value="ECO:0007669"/>
    <property type="project" value="TreeGrafter"/>
</dbReference>
<keyword evidence="14" id="KW-1185">Reference proteome</keyword>
<dbReference type="InterPro" id="IPR051045">
    <property type="entry name" value="TonB-dependent_transducer"/>
</dbReference>
<feature type="chain" id="PRO_5020758606" evidence="11">
    <location>
        <begin position="20"/>
        <end position="239"/>
    </location>
</feature>
<feature type="compositionally biased region" description="Low complexity" evidence="10">
    <location>
        <begin position="110"/>
        <end position="129"/>
    </location>
</feature>
<name>A0A4U8YMC1_9BACT</name>
<keyword evidence="5" id="KW-0997">Cell inner membrane</keyword>
<protein>
    <submittedName>
        <fullName evidence="13">Tonb c-terminal</fullName>
    </submittedName>
</protein>
<dbReference type="PANTHER" id="PTHR33446">
    <property type="entry name" value="PROTEIN TONB-RELATED"/>
    <property type="match status" value="1"/>
</dbReference>
<dbReference type="PANTHER" id="PTHR33446:SF2">
    <property type="entry name" value="PROTEIN TONB"/>
    <property type="match status" value="1"/>
</dbReference>
<dbReference type="InterPro" id="IPR006260">
    <property type="entry name" value="TonB/TolA_C"/>
</dbReference>
<keyword evidence="7" id="KW-0653">Protein transport</keyword>
<feature type="region of interest" description="Disordered" evidence="10">
    <location>
        <begin position="46"/>
        <end position="137"/>
    </location>
</feature>
<dbReference type="RefSeq" id="WP_180140364.1">
    <property type="nucleotide sequence ID" value="NZ_CAADHO010000003.1"/>
</dbReference>
<evidence type="ECO:0000313" key="14">
    <source>
        <dbReference type="Proteomes" id="UP000507962"/>
    </source>
</evidence>
<dbReference type="PROSITE" id="PS52015">
    <property type="entry name" value="TONB_CTD"/>
    <property type="match status" value="1"/>
</dbReference>